<dbReference type="OrthoDB" id="677729at2"/>
<evidence type="ECO:0000313" key="2">
    <source>
        <dbReference type="Proteomes" id="UP000198984"/>
    </source>
</evidence>
<sequence length="82" mass="9463">MGEPSLNKQINSYLEQLNARQKKAILTIAKTFAEEQEVIAYSDEFKKELDRRYENYKGGEVLISEATADKRIQKVLKAGKRK</sequence>
<gene>
    <name evidence="1" type="ORF">SAMN04488505_107107</name>
</gene>
<protein>
    <submittedName>
        <fullName evidence="1">Uncharacterized protein</fullName>
    </submittedName>
</protein>
<dbReference type="RefSeq" id="WP_089918057.1">
    <property type="nucleotide sequence ID" value="NZ_FOBB01000007.1"/>
</dbReference>
<proteinExistence type="predicted"/>
<reference evidence="1 2" key="1">
    <citation type="submission" date="2016-10" db="EMBL/GenBank/DDBJ databases">
        <authorList>
            <person name="de Groot N.N."/>
        </authorList>
    </citation>
    <scope>NUCLEOTIDE SEQUENCE [LARGE SCALE GENOMIC DNA]</scope>
    <source>
        <strain evidence="1 2">DSM 21039</strain>
    </source>
</reference>
<organism evidence="1 2">
    <name type="scientific">Chitinophaga rupis</name>
    <dbReference type="NCBI Taxonomy" id="573321"/>
    <lineage>
        <taxon>Bacteria</taxon>
        <taxon>Pseudomonadati</taxon>
        <taxon>Bacteroidota</taxon>
        <taxon>Chitinophagia</taxon>
        <taxon>Chitinophagales</taxon>
        <taxon>Chitinophagaceae</taxon>
        <taxon>Chitinophaga</taxon>
    </lineage>
</organism>
<dbReference type="EMBL" id="FOBB01000007">
    <property type="protein sequence ID" value="SEM94128.1"/>
    <property type="molecule type" value="Genomic_DNA"/>
</dbReference>
<name>A0A1H8CIM7_9BACT</name>
<dbReference type="STRING" id="573321.SAMN04488505_107107"/>
<evidence type="ECO:0000313" key="1">
    <source>
        <dbReference type="EMBL" id="SEM94128.1"/>
    </source>
</evidence>
<keyword evidence="2" id="KW-1185">Reference proteome</keyword>
<dbReference type="AlphaFoldDB" id="A0A1H8CIM7"/>
<accession>A0A1H8CIM7</accession>
<dbReference type="Proteomes" id="UP000198984">
    <property type="component" value="Unassembled WGS sequence"/>
</dbReference>